<protein>
    <submittedName>
        <fullName evidence="3">DUF4097 and DUF4098 domain-containing protein YvlB</fullName>
    </submittedName>
</protein>
<dbReference type="PROSITE" id="PS51257">
    <property type="entry name" value="PROKAR_LIPOPROTEIN"/>
    <property type="match status" value="1"/>
</dbReference>
<dbReference type="Gene3D" id="2.160.20.120">
    <property type="match status" value="1"/>
</dbReference>
<gene>
    <name evidence="3" type="ORF">H4W81_002211</name>
</gene>
<sequence>MKRKGVIALGALVLSGTALTGCGFVGMGRASDEKTETYEVSDKVAGLDVMSGAGDVVVNEVDRTGIKVTEKRHWRDREPKTSHEVKGDTLELAYSCESGDSCWVDYTIEVPKGLRVKSDTGSGDLTLRSLTGEVEAKAGAGTIDGNGLGAKRVVAESGSGSLELKFAGAPDDVEVTVGSGDATLHLPRGSYDVTAEVGAGDAEVKVTDDPGSPRKIIIRSGAGNVKVLPG</sequence>
<dbReference type="RefSeq" id="WP_192774711.1">
    <property type="nucleotide sequence ID" value="NZ_BAAASY010000001.1"/>
</dbReference>
<evidence type="ECO:0000256" key="1">
    <source>
        <dbReference type="SAM" id="SignalP"/>
    </source>
</evidence>
<comment type="caution">
    <text evidence="3">The sequence shown here is derived from an EMBL/GenBank/DDBJ whole genome shotgun (WGS) entry which is preliminary data.</text>
</comment>
<feature type="chain" id="PRO_5045636672" evidence="1">
    <location>
        <begin position="21"/>
        <end position="230"/>
    </location>
</feature>
<evidence type="ECO:0000313" key="4">
    <source>
        <dbReference type="Proteomes" id="UP000661607"/>
    </source>
</evidence>
<organism evidence="3 4">
    <name type="scientific">Nonomuraea africana</name>
    <dbReference type="NCBI Taxonomy" id="46171"/>
    <lineage>
        <taxon>Bacteria</taxon>
        <taxon>Bacillati</taxon>
        <taxon>Actinomycetota</taxon>
        <taxon>Actinomycetes</taxon>
        <taxon>Streptosporangiales</taxon>
        <taxon>Streptosporangiaceae</taxon>
        <taxon>Nonomuraea</taxon>
    </lineage>
</organism>
<feature type="domain" description="DUF4097" evidence="2">
    <location>
        <begin position="116"/>
        <end position="206"/>
    </location>
</feature>
<keyword evidence="1" id="KW-0732">Signal</keyword>
<name>A0ABR9KBP9_9ACTN</name>
<feature type="signal peptide" evidence="1">
    <location>
        <begin position="1"/>
        <end position="20"/>
    </location>
</feature>
<evidence type="ECO:0000313" key="3">
    <source>
        <dbReference type="EMBL" id="MBE1559432.1"/>
    </source>
</evidence>
<evidence type="ECO:0000259" key="2">
    <source>
        <dbReference type="Pfam" id="PF13349"/>
    </source>
</evidence>
<dbReference type="Pfam" id="PF13349">
    <property type="entry name" value="DUF4097"/>
    <property type="match status" value="1"/>
</dbReference>
<dbReference type="InterPro" id="IPR025164">
    <property type="entry name" value="Toastrack_DUF4097"/>
</dbReference>
<reference evidence="3 4" key="1">
    <citation type="submission" date="2020-10" db="EMBL/GenBank/DDBJ databases">
        <title>Sequencing the genomes of 1000 actinobacteria strains.</title>
        <authorList>
            <person name="Klenk H.-P."/>
        </authorList>
    </citation>
    <scope>NUCLEOTIDE SEQUENCE [LARGE SCALE GENOMIC DNA]</scope>
    <source>
        <strain evidence="3 4">DSM 43748</strain>
    </source>
</reference>
<keyword evidence="4" id="KW-1185">Reference proteome</keyword>
<accession>A0ABR9KBP9</accession>
<dbReference type="Proteomes" id="UP000661607">
    <property type="component" value="Unassembled WGS sequence"/>
</dbReference>
<dbReference type="EMBL" id="JADBEF010000001">
    <property type="protein sequence ID" value="MBE1559432.1"/>
    <property type="molecule type" value="Genomic_DNA"/>
</dbReference>
<proteinExistence type="predicted"/>